<dbReference type="InterPro" id="IPR007902">
    <property type="entry name" value="Chl4/mis15/CENP-N"/>
</dbReference>
<dbReference type="OrthoDB" id="6585699at2759"/>
<evidence type="ECO:0000256" key="3">
    <source>
        <dbReference type="ARBA" id="ARBA00005566"/>
    </source>
</evidence>
<protein>
    <submittedName>
        <fullName evidence="8">Uncharacterized protein</fullName>
    </submittedName>
</protein>
<evidence type="ECO:0000256" key="6">
    <source>
        <dbReference type="ARBA" id="ARBA00023328"/>
    </source>
</evidence>
<sequence>MEAALFPDSPALRRILARHTKDALINMALSWTDLHPITRIGGEPIDDEDREDESGGGGGDDKYNDYLLDDVDWLARVRRMSKEQYIDHVKKRYQGMREKGHKKIVMDRILGSDWNTGLNSRQIADLDLSYYSQHSNLKNWHVFRLNYEDEEEKGMIWIRISVHDGLAPHALPPSTTIVYFIWFTDSEYLLGLTIKAEWRDFILEALLRVFKANEIDERPLSGKIPTSLGELLLNKDSQGTYSRYRLNQVDSHPLTSIPQKRKQPEDLQQRYAKGIQDIRAEDMDKIAIRDRVVATEFGSNPQPCLDRVDIQLNLPYTTESKDFNLGRLTRQPFPIKVVLEGSNVIEGIKDLVPLGIAKTPMPTFFTELHSMATNRLTVDLDEENENQQRVSSVG</sequence>
<comment type="subcellular location">
    <subcellularLocation>
        <location evidence="2">Chromosome</location>
        <location evidence="2">Centromere</location>
    </subcellularLocation>
    <subcellularLocation>
        <location evidence="1">Nucleus</location>
    </subcellularLocation>
</comment>
<evidence type="ECO:0000256" key="1">
    <source>
        <dbReference type="ARBA" id="ARBA00004123"/>
    </source>
</evidence>
<dbReference type="PANTHER" id="PTHR46790">
    <property type="entry name" value="CENTROMERE PROTEIN N"/>
    <property type="match status" value="1"/>
</dbReference>
<comment type="similarity">
    <text evidence="3">Belongs to the CENP-N/CHL4 family.</text>
</comment>
<keyword evidence="9" id="KW-1185">Reference proteome</keyword>
<dbReference type="InterPro" id="IPR052011">
    <property type="entry name" value="CENP-NAC/CAD_complex"/>
</dbReference>
<evidence type="ECO:0000256" key="7">
    <source>
        <dbReference type="SAM" id="MobiDB-lite"/>
    </source>
</evidence>
<evidence type="ECO:0000313" key="8">
    <source>
        <dbReference type="EMBL" id="KAF9928977.1"/>
    </source>
</evidence>
<dbReference type="EMBL" id="JAAAHW010010207">
    <property type="protein sequence ID" value="KAF9928977.1"/>
    <property type="molecule type" value="Genomic_DNA"/>
</dbReference>
<keyword evidence="4" id="KW-0158">Chromosome</keyword>
<dbReference type="GO" id="GO:0007059">
    <property type="term" value="P:chromosome segregation"/>
    <property type="evidence" value="ECO:0007669"/>
    <property type="project" value="InterPro"/>
</dbReference>
<dbReference type="Proteomes" id="UP000749646">
    <property type="component" value="Unassembled WGS sequence"/>
</dbReference>
<name>A0A9P6LS90_9FUNG</name>
<evidence type="ECO:0000313" key="9">
    <source>
        <dbReference type="Proteomes" id="UP000749646"/>
    </source>
</evidence>
<proteinExistence type="inferred from homology"/>
<feature type="compositionally biased region" description="Acidic residues" evidence="7">
    <location>
        <begin position="44"/>
        <end position="54"/>
    </location>
</feature>
<dbReference type="GO" id="GO:0034080">
    <property type="term" value="P:CENP-A containing chromatin assembly"/>
    <property type="evidence" value="ECO:0007669"/>
    <property type="project" value="InterPro"/>
</dbReference>
<evidence type="ECO:0000256" key="5">
    <source>
        <dbReference type="ARBA" id="ARBA00023242"/>
    </source>
</evidence>
<feature type="region of interest" description="Disordered" evidence="7">
    <location>
        <begin position="40"/>
        <end position="63"/>
    </location>
</feature>
<keyword evidence="5" id="KW-0539">Nucleus</keyword>
<accession>A0A9P6LS90</accession>
<dbReference type="AlphaFoldDB" id="A0A9P6LS90"/>
<evidence type="ECO:0000256" key="4">
    <source>
        <dbReference type="ARBA" id="ARBA00022454"/>
    </source>
</evidence>
<dbReference type="Pfam" id="PF05238">
    <property type="entry name" value="CENP-N"/>
    <property type="match status" value="1"/>
</dbReference>
<dbReference type="GO" id="GO:0005654">
    <property type="term" value="C:nucleoplasm"/>
    <property type="evidence" value="ECO:0007669"/>
    <property type="project" value="TreeGrafter"/>
</dbReference>
<evidence type="ECO:0000256" key="2">
    <source>
        <dbReference type="ARBA" id="ARBA00004584"/>
    </source>
</evidence>
<comment type="caution">
    <text evidence="8">The sequence shown here is derived from an EMBL/GenBank/DDBJ whole genome shotgun (WGS) entry which is preliminary data.</text>
</comment>
<reference evidence="8" key="1">
    <citation type="journal article" date="2020" name="Fungal Divers.">
        <title>Resolving the Mortierellaceae phylogeny through synthesis of multi-gene phylogenetics and phylogenomics.</title>
        <authorList>
            <person name="Vandepol N."/>
            <person name="Liber J."/>
            <person name="Desiro A."/>
            <person name="Na H."/>
            <person name="Kennedy M."/>
            <person name="Barry K."/>
            <person name="Grigoriev I.V."/>
            <person name="Miller A.N."/>
            <person name="O'Donnell K."/>
            <person name="Stajich J.E."/>
            <person name="Bonito G."/>
        </authorList>
    </citation>
    <scope>NUCLEOTIDE SEQUENCE</scope>
    <source>
        <strain evidence="8">MES-2147</strain>
    </source>
</reference>
<organism evidence="8 9">
    <name type="scientific">Modicella reniformis</name>
    <dbReference type="NCBI Taxonomy" id="1440133"/>
    <lineage>
        <taxon>Eukaryota</taxon>
        <taxon>Fungi</taxon>
        <taxon>Fungi incertae sedis</taxon>
        <taxon>Mucoromycota</taxon>
        <taxon>Mortierellomycotina</taxon>
        <taxon>Mortierellomycetes</taxon>
        <taxon>Mortierellales</taxon>
        <taxon>Mortierellaceae</taxon>
        <taxon>Modicella</taxon>
    </lineage>
</organism>
<keyword evidence="6" id="KW-0137">Centromere</keyword>
<dbReference type="PANTHER" id="PTHR46790:SF1">
    <property type="entry name" value="CENTROMERE PROTEIN N"/>
    <property type="match status" value="1"/>
</dbReference>
<gene>
    <name evidence="8" type="ORF">BGZ65_005987</name>
</gene>
<dbReference type="GO" id="GO:0000775">
    <property type="term" value="C:chromosome, centromeric region"/>
    <property type="evidence" value="ECO:0007669"/>
    <property type="project" value="UniProtKB-SubCell"/>
</dbReference>